<sequence>MSLPPPPAATPSFNPHLKPWAPPDIEHAAGKGEIERPGAAPNLIWQTRALEPTAYENALGDALEAAFDDGAETPADVVASLNAQALRAPDGEPWTEAGFLDEMRRLGA</sequence>
<organism evidence="3 4">
    <name type="scientific">Achromobacter spanius</name>
    <dbReference type="NCBI Taxonomy" id="217203"/>
    <lineage>
        <taxon>Bacteria</taxon>
        <taxon>Pseudomonadati</taxon>
        <taxon>Pseudomonadota</taxon>
        <taxon>Betaproteobacteria</taxon>
        <taxon>Burkholderiales</taxon>
        <taxon>Alcaligenaceae</taxon>
        <taxon>Achromobacter</taxon>
    </lineage>
</organism>
<evidence type="ECO:0000256" key="1">
    <source>
        <dbReference type="SAM" id="MobiDB-lite"/>
    </source>
</evidence>
<dbReference type="RefSeq" id="WP_279995578.1">
    <property type="nucleotide sequence ID" value="NZ_JAOCDZ010000009.1"/>
</dbReference>
<name>A0AA42S2E1_9BURK</name>
<evidence type="ECO:0000313" key="3">
    <source>
        <dbReference type="EMBL" id="MDH0736987.1"/>
    </source>
</evidence>
<evidence type="ECO:0000259" key="2">
    <source>
        <dbReference type="Pfam" id="PF20552"/>
    </source>
</evidence>
<feature type="region of interest" description="Disordered" evidence="1">
    <location>
        <begin position="89"/>
        <end position="108"/>
    </location>
</feature>
<feature type="region of interest" description="Disordered" evidence="1">
    <location>
        <begin position="1"/>
        <end position="29"/>
    </location>
</feature>
<dbReference type="Proteomes" id="UP001161094">
    <property type="component" value="Unassembled WGS sequence"/>
</dbReference>
<protein>
    <recommendedName>
        <fullName evidence="2">Recombinase-like domain-containing protein</fullName>
    </recommendedName>
</protein>
<gene>
    <name evidence="3" type="ORF">N5D93_14325</name>
</gene>
<proteinExistence type="predicted"/>
<comment type="caution">
    <text evidence="3">The sequence shown here is derived from an EMBL/GenBank/DDBJ whole genome shotgun (WGS) entry which is preliminary data.</text>
</comment>
<dbReference type="AlphaFoldDB" id="A0AA42S2E1"/>
<accession>A0AA42S2E1</accession>
<evidence type="ECO:0000313" key="4">
    <source>
        <dbReference type="Proteomes" id="UP001161094"/>
    </source>
</evidence>
<reference evidence="3" key="1">
    <citation type="submission" date="2022-09" db="EMBL/GenBank/DDBJ databases">
        <title>Intensive care unit water sources are persistently colonized with multi-drug resistant bacteria and are the site of extensive horizontal gene transfer of antibiotic resistance genes.</title>
        <authorList>
            <person name="Diorio-Toth L."/>
        </authorList>
    </citation>
    <scope>NUCLEOTIDE SEQUENCE</scope>
    <source>
        <strain evidence="3">GD03843</strain>
    </source>
</reference>
<feature type="domain" description="Recombinase-like" evidence="2">
    <location>
        <begin position="16"/>
        <end position="108"/>
    </location>
</feature>
<dbReference type="EMBL" id="JAOCDZ010000009">
    <property type="protein sequence ID" value="MDH0736987.1"/>
    <property type="molecule type" value="Genomic_DNA"/>
</dbReference>
<dbReference type="InterPro" id="IPR046789">
    <property type="entry name" value="HTH_62"/>
</dbReference>
<dbReference type="Pfam" id="PF20552">
    <property type="entry name" value="HTH_62"/>
    <property type="match status" value="1"/>
</dbReference>